<organism evidence="6 7">
    <name type="scientific">Fulvimarina endophytica</name>
    <dbReference type="NCBI Taxonomy" id="2293836"/>
    <lineage>
        <taxon>Bacteria</taxon>
        <taxon>Pseudomonadati</taxon>
        <taxon>Pseudomonadota</taxon>
        <taxon>Alphaproteobacteria</taxon>
        <taxon>Hyphomicrobiales</taxon>
        <taxon>Aurantimonadaceae</taxon>
        <taxon>Fulvimarina</taxon>
    </lineage>
</organism>
<feature type="short sequence motif" description="GXGXXG" evidence="4">
    <location>
        <begin position="10"/>
        <end position="15"/>
    </location>
</feature>
<dbReference type="InterPro" id="IPR050301">
    <property type="entry name" value="NTE"/>
</dbReference>
<evidence type="ECO:0000256" key="3">
    <source>
        <dbReference type="ARBA" id="ARBA00023098"/>
    </source>
</evidence>
<dbReference type="GO" id="GO:0016042">
    <property type="term" value="P:lipid catabolic process"/>
    <property type="evidence" value="ECO:0007669"/>
    <property type="project" value="UniProtKB-UniRule"/>
</dbReference>
<protein>
    <submittedName>
        <fullName evidence="6">Patatin-like phospholipase family protein</fullName>
    </submittedName>
</protein>
<proteinExistence type="predicted"/>
<dbReference type="InterPro" id="IPR016035">
    <property type="entry name" value="Acyl_Trfase/lysoPLipase"/>
</dbReference>
<dbReference type="SUPFAM" id="SSF52151">
    <property type="entry name" value="FabD/lysophospholipase-like"/>
    <property type="match status" value="1"/>
</dbReference>
<dbReference type="AlphaFoldDB" id="A0A371X833"/>
<feature type="active site" description="Proton acceptor" evidence="4">
    <location>
        <position position="168"/>
    </location>
</feature>
<dbReference type="PANTHER" id="PTHR14226">
    <property type="entry name" value="NEUROPATHY TARGET ESTERASE/SWISS CHEESE D.MELANOGASTER"/>
    <property type="match status" value="1"/>
</dbReference>
<evidence type="ECO:0000256" key="1">
    <source>
        <dbReference type="ARBA" id="ARBA00022801"/>
    </source>
</evidence>
<keyword evidence="7" id="KW-1185">Reference proteome</keyword>
<sequence>MTDIGLALGGGGARGIAHIHVLAAFDELGLKPVRIVGSSIGAIVGAGYCAGISAREIGDFMVKSFAHRRDLAVKLWQTRPPSFRQFLDDGGFRIGQLNVERIVASFLPDAVPKTFDSLTIPLGVMATDYYRRLECELDSGEIVSALGASAALPAIFRPVRREGRVLVDGGIYNPLPYDRLKGICDLVVAVDVNGGPEGDPAVVPATVEAMIGSSQLMMQSVIDLKVRTDPPDILVRPRVSPYKVLDFLRAAEILRATEPVKDNVKRALENAIEARRLGVTTRAFVEVIGTSPDAAAHESSAVLR</sequence>
<reference evidence="6 7" key="1">
    <citation type="submission" date="2018-08" db="EMBL/GenBank/DDBJ databases">
        <title>Fulvimarina sp. 85, whole genome shotgun sequence.</title>
        <authorList>
            <person name="Tuo L."/>
        </authorList>
    </citation>
    <scope>NUCLEOTIDE SEQUENCE [LARGE SCALE GENOMIC DNA]</scope>
    <source>
        <strain evidence="6 7">85</strain>
    </source>
</reference>
<dbReference type="PROSITE" id="PS51635">
    <property type="entry name" value="PNPLA"/>
    <property type="match status" value="1"/>
</dbReference>
<evidence type="ECO:0000259" key="5">
    <source>
        <dbReference type="PROSITE" id="PS51635"/>
    </source>
</evidence>
<name>A0A371X833_9HYPH</name>
<feature type="short sequence motif" description="DGA/G" evidence="4">
    <location>
        <begin position="168"/>
        <end position="170"/>
    </location>
</feature>
<dbReference type="InterPro" id="IPR002641">
    <property type="entry name" value="PNPLA_dom"/>
</dbReference>
<dbReference type="RefSeq" id="WP_116682249.1">
    <property type="nucleotide sequence ID" value="NZ_QURL01000002.1"/>
</dbReference>
<feature type="domain" description="PNPLA" evidence="5">
    <location>
        <begin position="6"/>
        <end position="181"/>
    </location>
</feature>
<dbReference type="Gene3D" id="3.40.1090.10">
    <property type="entry name" value="Cytosolic phospholipase A2 catalytic domain"/>
    <property type="match status" value="2"/>
</dbReference>
<evidence type="ECO:0000313" key="6">
    <source>
        <dbReference type="EMBL" id="RFC65351.1"/>
    </source>
</evidence>
<evidence type="ECO:0000313" key="7">
    <source>
        <dbReference type="Proteomes" id="UP000264310"/>
    </source>
</evidence>
<dbReference type="OrthoDB" id="5290098at2"/>
<comment type="caution">
    <text evidence="6">The sequence shown here is derived from an EMBL/GenBank/DDBJ whole genome shotgun (WGS) entry which is preliminary data.</text>
</comment>
<dbReference type="EMBL" id="QURL01000002">
    <property type="protein sequence ID" value="RFC65351.1"/>
    <property type="molecule type" value="Genomic_DNA"/>
</dbReference>
<dbReference type="GO" id="GO:0016787">
    <property type="term" value="F:hydrolase activity"/>
    <property type="evidence" value="ECO:0007669"/>
    <property type="project" value="UniProtKB-UniRule"/>
</dbReference>
<evidence type="ECO:0000256" key="4">
    <source>
        <dbReference type="PROSITE-ProRule" id="PRU01161"/>
    </source>
</evidence>
<feature type="active site" description="Nucleophile" evidence="4">
    <location>
        <position position="39"/>
    </location>
</feature>
<dbReference type="PANTHER" id="PTHR14226:SF29">
    <property type="entry name" value="NEUROPATHY TARGET ESTERASE SWS"/>
    <property type="match status" value="1"/>
</dbReference>
<evidence type="ECO:0000256" key="2">
    <source>
        <dbReference type="ARBA" id="ARBA00022963"/>
    </source>
</evidence>
<gene>
    <name evidence="6" type="ORF">DYI37_05865</name>
</gene>
<dbReference type="Pfam" id="PF01734">
    <property type="entry name" value="Patatin"/>
    <property type="match status" value="1"/>
</dbReference>
<dbReference type="Proteomes" id="UP000264310">
    <property type="component" value="Unassembled WGS sequence"/>
</dbReference>
<keyword evidence="1 4" id="KW-0378">Hydrolase</keyword>
<accession>A0A371X833</accession>
<feature type="short sequence motif" description="GXSXG" evidence="4">
    <location>
        <begin position="37"/>
        <end position="41"/>
    </location>
</feature>
<keyword evidence="2 4" id="KW-0442">Lipid degradation</keyword>
<keyword evidence="3 4" id="KW-0443">Lipid metabolism</keyword>